<proteinExistence type="predicted"/>
<dbReference type="SMART" id="SM00228">
    <property type="entry name" value="PDZ"/>
    <property type="match status" value="1"/>
</dbReference>
<dbReference type="AlphaFoldDB" id="A0A2T7P426"/>
<dbReference type="Pfam" id="PF17820">
    <property type="entry name" value="PDZ_6"/>
    <property type="match status" value="1"/>
</dbReference>
<dbReference type="OrthoDB" id="2272012at2759"/>
<dbReference type="Gene3D" id="2.30.42.10">
    <property type="match status" value="1"/>
</dbReference>
<dbReference type="Proteomes" id="UP000245119">
    <property type="component" value="Linkage Group LG6"/>
</dbReference>
<dbReference type="SUPFAM" id="SSF50156">
    <property type="entry name" value="PDZ domain-like"/>
    <property type="match status" value="1"/>
</dbReference>
<feature type="domain" description="PDZ" evidence="2">
    <location>
        <begin position="27"/>
        <end position="107"/>
    </location>
</feature>
<dbReference type="PROSITE" id="PS50106">
    <property type="entry name" value="PDZ"/>
    <property type="match status" value="1"/>
</dbReference>
<dbReference type="GO" id="GO:0005886">
    <property type="term" value="C:plasma membrane"/>
    <property type="evidence" value="ECO:0007669"/>
    <property type="project" value="TreeGrafter"/>
</dbReference>
<dbReference type="EMBL" id="PZQS01000006">
    <property type="protein sequence ID" value="PVD28169.1"/>
    <property type="molecule type" value="Genomic_DNA"/>
</dbReference>
<keyword evidence="4" id="KW-1185">Reference proteome</keyword>
<reference evidence="3 4" key="1">
    <citation type="submission" date="2018-04" db="EMBL/GenBank/DDBJ databases">
        <title>The genome of golden apple snail Pomacea canaliculata provides insight into stress tolerance and invasive adaptation.</title>
        <authorList>
            <person name="Liu C."/>
            <person name="Liu B."/>
            <person name="Ren Y."/>
            <person name="Zhang Y."/>
            <person name="Wang H."/>
            <person name="Li S."/>
            <person name="Jiang F."/>
            <person name="Yin L."/>
            <person name="Zhang G."/>
            <person name="Qian W."/>
            <person name="Fan W."/>
        </authorList>
    </citation>
    <scope>NUCLEOTIDE SEQUENCE [LARGE SCALE GENOMIC DNA]</scope>
    <source>
        <strain evidence="3">SZHN2017</strain>
        <tissue evidence="3">Muscle</tissue>
    </source>
</reference>
<name>A0A2T7P426_POMCA</name>
<dbReference type="InterPro" id="IPR036034">
    <property type="entry name" value="PDZ_sf"/>
</dbReference>
<dbReference type="InterPro" id="IPR041489">
    <property type="entry name" value="PDZ_6"/>
</dbReference>
<dbReference type="STRING" id="400727.A0A2T7P426"/>
<dbReference type="PANTHER" id="PTHR46848:SF1">
    <property type="entry name" value="REGULATOR OF G-PROTEIN SIGNALING 3"/>
    <property type="match status" value="1"/>
</dbReference>
<evidence type="ECO:0000259" key="2">
    <source>
        <dbReference type="PROSITE" id="PS50106"/>
    </source>
</evidence>
<evidence type="ECO:0000256" key="1">
    <source>
        <dbReference type="SAM" id="MobiDB-lite"/>
    </source>
</evidence>
<dbReference type="GO" id="GO:0005634">
    <property type="term" value="C:nucleus"/>
    <property type="evidence" value="ECO:0007669"/>
    <property type="project" value="TreeGrafter"/>
</dbReference>
<dbReference type="PANTHER" id="PTHR46848">
    <property type="entry name" value="REGULATOR OF G-PROTEIN SIGNALING 3"/>
    <property type="match status" value="1"/>
</dbReference>
<dbReference type="InterPro" id="IPR001478">
    <property type="entry name" value="PDZ"/>
</dbReference>
<protein>
    <recommendedName>
        <fullName evidence="2">PDZ domain-containing protein</fullName>
    </recommendedName>
</protein>
<sequence length="182" mass="20497">MLQRDESVDEYSPHPPTDPHHHHQARLFRYKWREASMHGFGFSLVEEFPVRVGRVDLASPAEKAGLKVGDFIVKVNNQNVSRSTVASVAKLVKMSGASLLLQLQRPRQVQTDALEQTPWKKTDSIYESIAEEAVGQQDPHVCPEGICDYCEEEEELSADYDMTAPYAPFPVGKFQQAPLCQI</sequence>
<accession>A0A2T7P426</accession>
<evidence type="ECO:0000313" key="4">
    <source>
        <dbReference type="Proteomes" id="UP000245119"/>
    </source>
</evidence>
<comment type="caution">
    <text evidence="3">The sequence shown here is derived from an EMBL/GenBank/DDBJ whole genome shotgun (WGS) entry which is preliminary data.</text>
</comment>
<feature type="region of interest" description="Disordered" evidence="1">
    <location>
        <begin position="1"/>
        <end position="23"/>
    </location>
</feature>
<evidence type="ECO:0000313" key="3">
    <source>
        <dbReference type="EMBL" id="PVD28169.1"/>
    </source>
</evidence>
<gene>
    <name evidence="3" type="ORF">C0Q70_10754</name>
</gene>
<organism evidence="3 4">
    <name type="scientific">Pomacea canaliculata</name>
    <name type="common">Golden apple snail</name>
    <dbReference type="NCBI Taxonomy" id="400727"/>
    <lineage>
        <taxon>Eukaryota</taxon>
        <taxon>Metazoa</taxon>
        <taxon>Spiralia</taxon>
        <taxon>Lophotrochozoa</taxon>
        <taxon>Mollusca</taxon>
        <taxon>Gastropoda</taxon>
        <taxon>Caenogastropoda</taxon>
        <taxon>Architaenioglossa</taxon>
        <taxon>Ampullarioidea</taxon>
        <taxon>Ampullariidae</taxon>
        <taxon>Pomacea</taxon>
    </lineage>
</organism>